<dbReference type="EMBL" id="JAADJF010000260">
    <property type="protein sequence ID" value="KAF4429653.1"/>
    <property type="molecule type" value="Genomic_DNA"/>
</dbReference>
<dbReference type="FunFam" id="3.40.605.10:FF:000007">
    <property type="entry name" value="NAD/NADP-dependent betaine aldehyde dehydrogenase"/>
    <property type="match status" value="1"/>
</dbReference>
<proteinExistence type="inferred from homology"/>
<evidence type="ECO:0000256" key="5">
    <source>
        <dbReference type="ARBA" id="ARBA00054117"/>
    </source>
</evidence>
<dbReference type="PANTHER" id="PTHR11699">
    <property type="entry name" value="ALDEHYDE DEHYDROGENASE-RELATED"/>
    <property type="match status" value="1"/>
</dbReference>
<evidence type="ECO:0000256" key="6">
    <source>
        <dbReference type="ARBA" id="ARBA00074663"/>
    </source>
</evidence>
<keyword evidence="12" id="KW-1185">Reference proteome</keyword>
<evidence type="ECO:0000256" key="3">
    <source>
        <dbReference type="ARBA" id="ARBA00024226"/>
    </source>
</evidence>
<evidence type="ECO:0000259" key="10">
    <source>
        <dbReference type="Pfam" id="PF00171"/>
    </source>
</evidence>
<evidence type="ECO:0000256" key="7">
    <source>
        <dbReference type="ARBA" id="ARBA00078750"/>
    </source>
</evidence>
<comment type="catalytic activity">
    <reaction evidence="4">
        <text>an aldehyde + NAD(+) + H2O = a carboxylate + NADH + 2 H(+)</text>
        <dbReference type="Rhea" id="RHEA:16185"/>
        <dbReference type="ChEBI" id="CHEBI:15377"/>
        <dbReference type="ChEBI" id="CHEBI:15378"/>
        <dbReference type="ChEBI" id="CHEBI:17478"/>
        <dbReference type="ChEBI" id="CHEBI:29067"/>
        <dbReference type="ChEBI" id="CHEBI:57540"/>
        <dbReference type="ChEBI" id="CHEBI:57945"/>
        <dbReference type="EC" id="1.2.1.3"/>
    </reaction>
</comment>
<comment type="function">
    <text evidence="5">Putative aldehyde dehydrogenase; part of the gene cluster that mediates the biosynthesis of the mycotoxin fusarin C. Within the cluster, FUS1, FUS2, FUS8 and FUS9 are sufficient for fusarin production. The other FUS cluster members are not essential for fusarin C biosynthesis.</text>
</comment>
<dbReference type="GO" id="GO:0004029">
    <property type="term" value="F:aldehyde dehydrogenase (NAD+) activity"/>
    <property type="evidence" value="ECO:0007669"/>
    <property type="project" value="UniProtKB-EC"/>
</dbReference>
<dbReference type="Pfam" id="PF00171">
    <property type="entry name" value="Aldedh"/>
    <property type="match status" value="1"/>
</dbReference>
<feature type="active site" evidence="8">
    <location>
        <position position="224"/>
    </location>
</feature>
<comment type="caution">
    <text evidence="11">The sequence shown here is derived from an EMBL/GenBank/DDBJ whole genome shotgun (WGS) entry which is preliminary data.</text>
</comment>
<name>A0A8H4JI45_9HYPO</name>
<evidence type="ECO:0000313" key="12">
    <source>
        <dbReference type="Proteomes" id="UP000536711"/>
    </source>
</evidence>
<evidence type="ECO:0000256" key="8">
    <source>
        <dbReference type="PROSITE-ProRule" id="PRU10007"/>
    </source>
</evidence>
<dbReference type="AlphaFoldDB" id="A0A8H4JI45"/>
<evidence type="ECO:0000256" key="1">
    <source>
        <dbReference type="ARBA" id="ARBA00009986"/>
    </source>
</evidence>
<dbReference type="EC" id="1.2.1.3" evidence="3"/>
<dbReference type="InterPro" id="IPR016163">
    <property type="entry name" value="Ald_DH_C"/>
</dbReference>
<feature type="domain" description="Aldehyde dehydrogenase" evidence="10">
    <location>
        <begin position="2"/>
        <end position="447"/>
    </location>
</feature>
<dbReference type="Gene3D" id="3.40.309.10">
    <property type="entry name" value="Aldehyde Dehydrogenase, Chain A, domain 2"/>
    <property type="match status" value="1"/>
</dbReference>
<dbReference type="OrthoDB" id="310895at2759"/>
<dbReference type="InterPro" id="IPR029510">
    <property type="entry name" value="Ald_DH_CS_GLU"/>
</dbReference>
<accession>A0A8H4JI45</accession>
<dbReference type="SUPFAM" id="SSF53720">
    <property type="entry name" value="ALDH-like"/>
    <property type="match status" value="1"/>
</dbReference>
<keyword evidence="2 9" id="KW-0560">Oxidoreductase</keyword>
<protein>
    <recommendedName>
        <fullName evidence="6">Putative aldehyde dehydrogenase FUS7</fullName>
        <ecNumber evidence="3">1.2.1.3</ecNumber>
    </recommendedName>
    <alternativeName>
        <fullName evidence="7">Fusarin biosynthesis protein 7</fullName>
    </alternativeName>
</protein>
<dbReference type="Proteomes" id="UP000536711">
    <property type="component" value="Unassembled WGS sequence"/>
</dbReference>
<evidence type="ECO:0000256" key="2">
    <source>
        <dbReference type="ARBA" id="ARBA00023002"/>
    </source>
</evidence>
<dbReference type="Gene3D" id="3.40.605.10">
    <property type="entry name" value="Aldehyde Dehydrogenase, Chain A, domain 1"/>
    <property type="match status" value="1"/>
</dbReference>
<dbReference type="FunFam" id="3.40.309.10:FF:000012">
    <property type="entry name" value="Betaine aldehyde dehydrogenase"/>
    <property type="match status" value="1"/>
</dbReference>
<reference evidence="11 12" key="1">
    <citation type="submission" date="2020-01" db="EMBL/GenBank/DDBJ databases">
        <title>Identification and distribution of gene clusters putatively required for synthesis of sphingolipid metabolism inhibitors in phylogenetically diverse species of the filamentous fungus Fusarium.</title>
        <authorList>
            <person name="Kim H.-S."/>
            <person name="Busman M."/>
            <person name="Brown D.W."/>
            <person name="Divon H."/>
            <person name="Uhlig S."/>
            <person name="Proctor R.H."/>
        </authorList>
    </citation>
    <scope>NUCLEOTIDE SEQUENCE [LARGE SCALE GENOMIC DNA]</scope>
    <source>
        <strain evidence="11 12">NRRL 13308</strain>
    </source>
</reference>
<evidence type="ECO:0000256" key="9">
    <source>
        <dbReference type="RuleBase" id="RU003345"/>
    </source>
</evidence>
<gene>
    <name evidence="11" type="ORF">FACUT_9061</name>
</gene>
<dbReference type="InterPro" id="IPR016162">
    <property type="entry name" value="Ald_DH_N"/>
</dbReference>
<sequence>MSPVTGEQVAVVSQANDADIDSAVDAAREAYPIWQKISFEQRAKLYNRLANLILQQRDELHELEAISMGKPYGNFAFDNWACASIFRMYANMELQIHGKSSLNTPGMINLTLKQPYGVVAAIIPWNVSLIMFAMKVAPALVAGNAIIVKSSEKAPLAVLKVAELMKEAGFPAGLVNVISGDGRTGDLLARNMRIWKISFTGSVATGKKVAQAAAASNLKNVTLELGGKSPAVIFADADLDTAVAATEMSIHVNSGQHCQANSRILVEESIIDTYLEKLTKLMSSRKIGDPTDKATFQGPQGDKQQQKNVLEYINEGKQAGELVYTGQVPEGNGAFTPPTIFKNVGRGSRIFQEEVFGPVVIVNSFKTEEEAIEIANDTQYGLHASVYTTNFGRAMRFAKAFEAGVVGVNCGAPEQGLDMPVGGWKQSGVGSEMHMYSVENFLQTKAVYFKHEFQHFGGH</sequence>
<comment type="similarity">
    <text evidence="1 9">Belongs to the aldehyde dehydrogenase family.</text>
</comment>
<evidence type="ECO:0000313" key="11">
    <source>
        <dbReference type="EMBL" id="KAF4429653.1"/>
    </source>
</evidence>
<organism evidence="11 12">
    <name type="scientific">Fusarium acutatum</name>
    <dbReference type="NCBI Taxonomy" id="78861"/>
    <lineage>
        <taxon>Eukaryota</taxon>
        <taxon>Fungi</taxon>
        <taxon>Dikarya</taxon>
        <taxon>Ascomycota</taxon>
        <taxon>Pezizomycotina</taxon>
        <taxon>Sordariomycetes</taxon>
        <taxon>Hypocreomycetidae</taxon>
        <taxon>Hypocreales</taxon>
        <taxon>Nectriaceae</taxon>
        <taxon>Fusarium</taxon>
        <taxon>Fusarium fujikuroi species complex</taxon>
    </lineage>
</organism>
<dbReference type="PROSITE" id="PS00687">
    <property type="entry name" value="ALDEHYDE_DEHYDR_GLU"/>
    <property type="match status" value="1"/>
</dbReference>
<dbReference type="InterPro" id="IPR015590">
    <property type="entry name" value="Aldehyde_DH_dom"/>
</dbReference>
<evidence type="ECO:0000256" key="4">
    <source>
        <dbReference type="ARBA" id="ARBA00049194"/>
    </source>
</evidence>
<dbReference type="InterPro" id="IPR016161">
    <property type="entry name" value="Ald_DH/histidinol_DH"/>
</dbReference>